<organism evidence="1 2">
    <name type="scientific">Streptomyces boncukensis</name>
    <dbReference type="NCBI Taxonomy" id="2711219"/>
    <lineage>
        <taxon>Bacteria</taxon>
        <taxon>Bacillati</taxon>
        <taxon>Actinomycetota</taxon>
        <taxon>Actinomycetes</taxon>
        <taxon>Kitasatosporales</taxon>
        <taxon>Streptomycetaceae</taxon>
        <taxon>Streptomyces</taxon>
    </lineage>
</organism>
<gene>
    <name evidence="1" type="ORF">G5C65_01990</name>
</gene>
<dbReference type="RefSeq" id="WP_165296814.1">
    <property type="nucleotide sequence ID" value="NZ_JAAKZZ010000009.1"/>
</dbReference>
<keyword evidence="2" id="KW-1185">Reference proteome</keyword>
<protein>
    <submittedName>
        <fullName evidence="1">Uncharacterized protein</fullName>
    </submittedName>
</protein>
<comment type="caution">
    <text evidence="1">The sequence shown here is derived from an EMBL/GenBank/DDBJ whole genome shotgun (WGS) entry which is preliminary data.</text>
</comment>
<proteinExistence type="predicted"/>
<evidence type="ECO:0000313" key="1">
    <source>
        <dbReference type="EMBL" id="NGO67152.1"/>
    </source>
</evidence>
<name>A0A6G4WQP4_9ACTN</name>
<accession>A0A6G4WQP4</accession>
<dbReference type="Proteomes" id="UP000477722">
    <property type="component" value="Unassembled WGS sequence"/>
</dbReference>
<reference evidence="1 2" key="1">
    <citation type="submission" date="2020-02" db="EMBL/GenBank/DDBJ databases">
        <title>Whole-genome analyses of novel actinobacteria.</title>
        <authorList>
            <person name="Sahin N."/>
            <person name="Tatar D."/>
        </authorList>
    </citation>
    <scope>NUCLEOTIDE SEQUENCE [LARGE SCALE GENOMIC DNA]</scope>
    <source>
        <strain evidence="1 2">SB3404</strain>
    </source>
</reference>
<sequence length="201" mass="22050">MSDCQHCPRNTNEGRNLCRVCEERLATQLDEIPSLYRALEYLVGTKAKTSGKRTSVEASAPCNIDALNLTAPGGIADILASWVEDWYDLLDWGEPQLDSRDDRVTSAVHRLRGNLPWAVEQHPAVGDFAREIAQLHRRARRVLDGDTPRVPLCACTCGGTVTANPAALVAHCSDCHTEWRGPQLIELAETRGNFPPVPVAA</sequence>
<evidence type="ECO:0000313" key="2">
    <source>
        <dbReference type="Proteomes" id="UP000477722"/>
    </source>
</evidence>
<dbReference type="AlphaFoldDB" id="A0A6G4WQP4"/>
<dbReference type="EMBL" id="JAAKZZ010000009">
    <property type="protein sequence ID" value="NGO67152.1"/>
    <property type="molecule type" value="Genomic_DNA"/>
</dbReference>